<dbReference type="InterPro" id="IPR029058">
    <property type="entry name" value="AB_hydrolase_fold"/>
</dbReference>
<accession>A0A0F6YKX6</accession>
<dbReference type="Gene3D" id="3.40.50.1820">
    <property type="entry name" value="alpha/beta hydrolase"/>
    <property type="match status" value="1"/>
</dbReference>
<evidence type="ECO:0000313" key="2">
    <source>
        <dbReference type="Proteomes" id="UP000034883"/>
    </source>
</evidence>
<protein>
    <recommendedName>
        <fullName evidence="3">Bacterial virulence factor lipase N-terminal domain-containing protein</fullName>
    </recommendedName>
</protein>
<sequence>MARTGRTLAIFASALLASCFEDTSTPIVTDVDREVFMDFASSDLYGAPFPGEHLVGDDGAIDLSRATNPVGSTIVDQIHDALATVDGFGTTSPIHFRLDGPIDTSLLPDARASVTSSSPILLLDVDPESPFHGALHPFRASFDVDAGPYAGPNLLTLLPVQGRPLRPRTRYAAILTRALRGDDDQPFVRAPALDALLAGETPDGLSERAASAFRDALDRLRELETVALDDVVALTVFRTGDPLEVLRRAVAATEGAHAPALETAFEARETFDDYCVFEGAMRVPVFQQGEPPFQREGGAWALDDDGAPVRQREETARVWITIPRTTMPAAGFPTTMLIRTGAGGDRPLVDRGARAEEGGPALAPGTGPALEFARAGFAGISIEGPHGGSRNVSGGDEQFLVFNIQNPIALRDNLRQSALELVLLARALDTLTIDASSCEGFASEDGSARFDTAHLALFGHSMGASIAPLAAAFEPRFAALVLSGAGASWIENVVYKERPIATRPLAEALLRYTGRRQLTEHDVMLGLLQWAGEAADAQVYAPLLVHAPEVGAPRHVLMFQGIVDRYILPPIANPLSLALGVDRAGPALDADDPRLDAYDTLEHLLWLSTRGLVDLPAAGNVEIDDAIVTAVVAQHAEDGIEDGHETAFQTEAPKAQYRCFLRTFARDEAPRVPDPGVSDPSCE</sequence>
<dbReference type="STRING" id="927083.DB32_004887"/>
<dbReference type="OrthoDB" id="581066at2"/>
<reference evidence="1 2" key="1">
    <citation type="submission" date="2015-03" db="EMBL/GenBank/DDBJ databases">
        <title>Genome assembly of Sandaracinus amylolyticus DSM 53668.</title>
        <authorList>
            <person name="Sharma G."/>
            <person name="Subramanian S."/>
        </authorList>
    </citation>
    <scope>NUCLEOTIDE SEQUENCE [LARGE SCALE GENOMIC DNA]</scope>
    <source>
        <strain evidence="1 2">DSM 53668</strain>
    </source>
</reference>
<evidence type="ECO:0000313" key="1">
    <source>
        <dbReference type="EMBL" id="AKF07738.1"/>
    </source>
</evidence>
<gene>
    <name evidence="1" type="ORF">DB32_004887</name>
</gene>
<dbReference type="RefSeq" id="WP_053234962.1">
    <property type="nucleotide sequence ID" value="NZ_CP011125.1"/>
</dbReference>
<dbReference type="EMBL" id="CP011125">
    <property type="protein sequence ID" value="AKF07738.1"/>
    <property type="molecule type" value="Genomic_DNA"/>
</dbReference>
<evidence type="ECO:0008006" key="3">
    <source>
        <dbReference type="Google" id="ProtNLM"/>
    </source>
</evidence>
<dbReference type="SUPFAM" id="SSF53474">
    <property type="entry name" value="alpha/beta-Hydrolases"/>
    <property type="match status" value="1"/>
</dbReference>
<proteinExistence type="predicted"/>
<dbReference type="PROSITE" id="PS51257">
    <property type="entry name" value="PROKAR_LIPOPROTEIN"/>
    <property type="match status" value="1"/>
</dbReference>
<dbReference type="Proteomes" id="UP000034883">
    <property type="component" value="Chromosome"/>
</dbReference>
<name>A0A0F6YKX6_9BACT</name>
<dbReference type="AlphaFoldDB" id="A0A0F6YKX6"/>
<dbReference type="KEGG" id="samy:DB32_004887"/>
<keyword evidence="2" id="KW-1185">Reference proteome</keyword>
<organism evidence="1 2">
    <name type="scientific">Sandaracinus amylolyticus</name>
    <dbReference type="NCBI Taxonomy" id="927083"/>
    <lineage>
        <taxon>Bacteria</taxon>
        <taxon>Pseudomonadati</taxon>
        <taxon>Myxococcota</taxon>
        <taxon>Polyangia</taxon>
        <taxon>Polyangiales</taxon>
        <taxon>Sandaracinaceae</taxon>
        <taxon>Sandaracinus</taxon>
    </lineage>
</organism>